<evidence type="ECO:0000313" key="1">
    <source>
        <dbReference type="EMBL" id="ATA89694.1"/>
    </source>
</evidence>
<dbReference type="OrthoDB" id="1150018at2"/>
<organism evidence="1 3">
    <name type="scientific">Capnocytophaga stomatis</name>
    <dbReference type="NCBI Taxonomy" id="1848904"/>
    <lineage>
        <taxon>Bacteria</taxon>
        <taxon>Pseudomonadati</taxon>
        <taxon>Bacteroidota</taxon>
        <taxon>Flavobacteriia</taxon>
        <taxon>Flavobacteriales</taxon>
        <taxon>Flavobacteriaceae</taxon>
        <taxon>Capnocytophaga</taxon>
    </lineage>
</organism>
<dbReference type="EMBL" id="JBJGWJ010000008">
    <property type="protein sequence ID" value="MFK8294198.1"/>
    <property type="molecule type" value="Genomic_DNA"/>
</dbReference>
<protein>
    <submittedName>
        <fullName evidence="2">HEAT repeat domain-containing protein</fullName>
    </submittedName>
</protein>
<sequence>MKNIFIEKLNQLDDDQKYDFIREVEFEETDEKWDFFNIIIANEAEYDLARIEALKIIAIYDIPNDKKPKIAQSLEHIITNEEDYLVRNYAIMALRNFIEYPTLIKLAKTIVSDSNEDENCRHNALSAIEKMPNEAKKEILTSLLTDKYMKPYVQQILDEM</sequence>
<dbReference type="InterPro" id="IPR016024">
    <property type="entry name" value="ARM-type_fold"/>
</dbReference>
<dbReference type="Proteomes" id="UP000217348">
    <property type="component" value="Chromosome"/>
</dbReference>
<reference evidence="2" key="4">
    <citation type="submission" date="2024-10" db="EMBL/GenBank/DDBJ databases">
        <authorList>
            <person name="Bergman P."/>
            <person name="Andersson A.F."/>
            <person name="Zangenah S."/>
            <person name="Abbasi N."/>
        </authorList>
    </citation>
    <scope>NUCLEOTIDE SEQUENCE</scope>
    <source>
        <strain evidence="2">W5</strain>
    </source>
</reference>
<evidence type="ECO:0000313" key="4">
    <source>
        <dbReference type="Proteomes" id="UP001622370"/>
    </source>
</evidence>
<reference evidence="2 4" key="1">
    <citation type="journal article" date="2016" name="Sci. Rep.">
        <title>Whole genome sequencing identifies a novel species of the genus Capnocytophaga isolated from dog and cat bite wounds in humans.</title>
        <authorList>
            <person name="Zangenah S."/>
            <person name="Abbasi N."/>
            <person name="Andersson A.F."/>
            <person name="Bergman P."/>
        </authorList>
    </citation>
    <scope>NUCLEOTIDE SEQUENCE [LARGE SCALE GENOMIC DNA]</scope>
    <source>
        <strain evidence="2 4">W5</strain>
    </source>
</reference>
<dbReference type="AlphaFoldDB" id="A0A250FX97"/>
<reference evidence="3" key="3">
    <citation type="submission" date="2017-06" db="EMBL/GenBank/DDBJ databases">
        <title>Capnocytophaga spp. assemblies.</title>
        <authorList>
            <person name="Gulvik C.A."/>
        </authorList>
    </citation>
    <scope>NUCLEOTIDE SEQUENCE [LARGE SCALE GENOMIC DNA]</scope>
    <source>
        <strain evidence="3">H2177</strain>
    </source>
</reference>
<gene>
    <name evidence="2" type="ORF">ACI76L_10420</name>
    <name evidence="1" type="ORF">CGC58_08115</name>
</gene>
<dbReference type="EMBL" id="CP022387">
    <property type="protein sequence ID" value="ATA89694.1"/>
    <property type="molecule type" value="Genomic_DNA"/>
</dbReference>
<dbReference type="Proteomes" id="UP001622370">
    <property type="component" value="Unassembled WGS sequence"/>
</dbReference>
<dbReference type="Pfam" id="PF13646">
    <property type="entry name" value="HEAT_2"/>
    <property type="match status" value="1"/>
</dbReference>
<dbReference type="RefSeq" id="WP_095896265.1">
    <property type="nucleotide sequence ID" value="NZ_BOPJ01000012.1"/>
</dbReference>
<accession>A0A250FX97</accession>
<proteinExistence type="predicted"/>
<dbReference type="Gene3D" id="1.25.10.10">
    <property type="entry name" value="Leucine-rich Repeat Variant"/>
    <property type="match status" value="1"/>
</dbReference>
<dbReference type="KEGG" id="csto:CGC58_08115"/>
<name>A0A250FX97_9FLAO</name>
<reference evidence="1" key="2">
    <citation type="journal article" date="2017" name="Genome Announc.">
        <title>Twelve Complete Reference Genomes of Clinical Isolates in the Capnocytophaga Genus.</title>
        <authorList>
            <person name="Villarma A."/>
            <person name="Gulvik C.A."/>
            <person name="Rowe L.A."/>
            <person name="Sheth M."/>
            <person name="Juieng P."/>
            <person name="Nicholson A.C."/>
            <person name="Loparev V.N."/>
            <person name="McQuiston J.R."/>
        </authorList>
    </citation>
    <scope>NUCLEOTIDE SEQUENCE</scope>
    <source>
        <strain evidence="1">H2177</strain>
    </source>
</reference>
<dbReference type="InterPro" id="IPR011989">
    <property type="entry name" value="ARM-like"/>
</dbReference>
<evidence type="ECO:0000313" key="3">
    <source>
        <dbReference type="Proteomes" id="UP000217348"/>
    </source>
</evidence>
<keyword evidence="4" id="KW-1185">Reference proteome</keyword>
<dbReference type="SUPFAM" id="SSF48371">
    <property type="entry name" value="ARM repeat"/>
    <property type="match status" value="1"/>
</dbReference>
<evidence type="ECO:0000313" key="2">
    <source>
        <dbReference type="EMBL" id="MFK8294198.1"/>
    </source>
</evidence>